<evidence type="ECO:0000256" key="5">
    <source>
        <dbReference type="SAM" id="SignalP"/>
    </source>
</evidence>
<dbReference type="Gene3D" id="1.10.760.10">
    <property type="entry name" value="Cytochrome c-like domain"/>
    <property type="match status" value="1"/>
</dbReference>
<feature type="chain" id="PRO_5016332176" evidence="5">
    <location>
        <begin position="28"/>
        <end position="239"/>
    </location>
</feature>
<dbReference type="Proteomes" id="UP000250079">
    <property type="component" value="Chromosome"/>
</dbReference>
<dbReference type="AlphaFoldDB" id="A0A2Z2NRH8"/>
<dbReference type="GO" id="GO:0020037">
    <property type="term" value="F:heme binding"/>
    <property type="evidence" value="ECO:0007669"/>
    <property type="project" value="InterPro"/>
</dbReference>
<organism evidence="7 8">
    <name type="scientific">Granulosicoccus antarcticus IMCC3135</name>
    <dbReference type="NCBI Taxonomy" id="1192854"/>
    <lineage>
        <taxon>Bacteria</taxon>
        <taxon>Pseudomonadati</taxon>
        <taxon>Pseudomonadota</taxon>
        <taxon>Gammaproteobacteria</taxon>
        <taxon>Chromatiales</taxon>
        <taxon>Granulosicoccaceae</taxon>
        <taxon>Granulosicoccus</taxon>
    </lineage>
</organism>
<dbReference type="GO" id="GO:0050338">
    <property type="term" value="F:thiosulfate dehydrogenase activity"/>
    <property type="evidence" value="ECO:0007669"/>
    <property type="project" value="UniProtKB-EC"/>
</dbReference>
<keyword evidence="8" id="KW-1185">Reference proteome</keyword>
<keyword evidence="1 4" id="KW-0349">Heme</keyword>
<protein>
    <submittedName>
        <fullName evidence="7">Thiosulfate dehydrogenase</fullName>
        <ecNumber evidence="7">1.8.2.2</ecNumber>
    </submittedName>
</protein>
<keyword evidence="5" id="KW-0732">Signal</keyword>
<dbReference type="EC" id="1.8.2.2" evidence="7"/>
<name>A0A2Z2NRH8_9GAMM</name>
<accession>A0A2Z2NRH8</accession>
<sequence>MDKRILGWRASFLVLALASYSLNNANAQSDTEAMDCDDRPFCIGTVTDAATIAPWNIDVLPDGTGLPEGQGDVASGAEVYKTGCAYCHGEDGLGGIKPIEDHAGYPALSSTDPTPLSAIDSWPTKNVGTYLPYATTLFDYIRRSMPFVNSQSLSDDEIYSLVAYLLSINKVIPENSVLDKASLSAIQMPNRDGFTCDSRPDTHNEPCMGDCAVPGDDGFDLGVAAKPGDDSQEDCMVVQ</sequence>
<evidence type="ECO:0000256" key="4">
    <source>
        <dbReference type="PROSITE-ProRule" id="PRU00433"/>
    </source>
</evidence>
<dbReference type="KEGG" id="gai:IMCC3135_19370"/>
<dbReference type="RefSeq" id="WP_157736121.1">
    <property type="nucleotide sequence ID" value="NZ_CP018632.1"/>
</dbReference>
<dbReference type="SUPFAM" id="SSF46626">
    <property type="entry name" value="Cytochrome c"/>
    <property type="match status" value="1"/>
</dbReference>
<keyword evidence="3 4" id="KW-0408">Iron</keyword>
<dbReference type="PANTHER" id="PTHR35008">
    <property type="entry name" value="BLL4482 PROTEIN-RELATED"/>
    <property type="match status" value="1"/>
</dbReference>
<dbReference type="Pfam" id="PF13442">
    <property type="entry name" value="Cytochrome_CBB3"/>
    <property type="match status" value="1"/>
</dbReference>
<keyword evidence="7" id="KW-0560">Oxidoreductase</keyword>
<evidence type="ECO:0000256" key="3">
    <source>
        <dbReference type="ARBA" id="ARBA00023004"/>
    </source>
</evidence>
<feature type="domain" description="Cytochrome c" evidence="6">
    <location>
        <begin position="71"/>
        <end position="169"/>
    </location>
</feature>
<evidence type="ECO:0000313" key="7">
    <source>
        <dbReference type="EMBL" id="ASJ73953.1"/>
    </source>
</evidence>
<dbReference type="GO" id="GO:0046872">
    <property type="term" value="F:metal ion binding"/>
    <property type="evidence" value="ECO:0007669"/>
    <property type="project" value="UniProtKB-KW"/>
</dbReference>
<dbReference type="OrthoDB" id="9811281at2"/>
<evidence type="ECO:0000313" key="8">
    <source>
        <dbReference type="Proteomes" id="UP000250079"/>
    </source>
</evidence>
<dbReference type="PROSITE" id="PS51007">
    <property type="entry name" value="CYTC"/>
    <property type="match status" value="1"/>
</dbReference>
<keyword evidence="2 4" id="KW-0479">Metal-binding</keyword>
<dbReference type="InterPro" id="IPR036909">
    <property type="entry name" value="Cyt_c-like_dom_sf"/>
</dbReference>
<dbReference type="PANTHER" id="PTHR35008:SF8">
    <property type="entry name" value="ALCOHOL DEHYDROGENASE CYTOCHROME C SUBUNIT"/>
    <property type="match status" value="1"/>
</dbReference>
<reference evidence="7 8" key="1">
    <citation type="submission" date="2016-12" db="EMBL/GenBank/DDBJ databases">
        <authorList>
            <person name="Song W.-J."/>
            <person name="Kurnit D.M."/>
        </authorList>
    </citation>
    <scope>NUCLEOTIDE SEQUENCE [LARGE SCALE GENOMIC DNA]</scope>
    <source>
        <strain evidence="7 8">IMCC3135</strain>
    </source>
</reference>
<evidence type="ECO:0000256" key="1">
    <source>
        <dbReference type="ARBA" id="ARBA00022617"/>
    </source>
</evidence>
<dbReference type="GO" id="GO:0009055">
    <property type="term" value="F:electron transfer activity"/>
    <property type="evidence" value="ECO:0007669"/>
    <property type="project" value="InterPro"/>
</dbReference>
<proteinExistence type="predicted"/>
<dbReference type="EMBL" id="CP018632">
    <property type="protein sequence ID" value="ASJ73953.1"/>
    <property type="molecule type" value="Genomic_DNA"/>
</dbReference>
<evidence type="ECO:0000256" key="2">
    <source>
        <dbReference type="ARBA" id="ARBA00022723"/>
    </source>
</evidence>
<gene>
    <name evidence="7" type="primary">tsdA</name>
    <name evidence="7" type="ORF">IMCC3135_19370</name>
</gene>
<feature type="signal peptide" evidence="5">
    <location>
        <begin position="1"/>
        <end position="27"/>
    </location>
</feature>
<dbReference type="InterPro" id="IPR051459">
    <property type="entry name" value="Cytochrome_c-type_DH"/>
</dbReference>
<evidence type="ECO:0000259" key="6">
    <source>
        <dbReference type="PROSITE" id="PS51007"/>
    </source>
</evidence>
<dbReference type="InterPro" id="IPR009056">
    <property type="entry name" value="Cyt_c-like_dom"/>
</dbReference>